<dbReference type="Pfam" id="PF13783">
    <property type="entry name" value="DUF4177"/>
    <property type="match status" value="1"/>
</dbReference>
<dbReference type="EMBL" id="JAAIPF010000004">
    <property type="protein sequence ID" value="NSF72859.1"/>
    <property type="molecule type" value="Genomic_DNA"/>
</dbReference>
<dbReference type="InterPro" id="IPR025234">
    <property type="entry name" value="YjzH-like"/>
</dbReference>
<name>A0ABX2GKK7_9FIRM</name>
<reference evidence="1 2" key="1">
    <citation type="journal article" date="2020" name="Cell Host Microbe">
        <title>Functional and Genomic Variation between Human-Derived Isolates of Lachnospiraceae Reveals Inter- and Intra-Species Diversity.</title>
        <authorList>
            <person name="Sorbara M.T."/>
            <person name="Littmann E.R."/>
            <person name="Fontana E."/>
            <person name="Moody T.U."/>
            <person name="Kohout C.E."/>
            <person name="Gjonbalaj M."/>
            <person name="Eaton V."/>
            <person name="Seok R."/>
            <person name="Leiner I.M."/>
            <person name="Pamer E.G."/>
        </authorList>
    </citation>
    <scope>NUCLEOTIDE SEQUENCE [LARGE SCALE GENOMIC DNA]</scope>
    <source>
        <strain evidence="1 2">MSK.20.11</strain>
    </source>
</reference>
<evidence type="ECO:0000313" key="1">
    <source>
        <dbReference type="EMBL" id="NSF72859.1"/>
    </source>
</evidence>
<sequence>MKTCPKCKELVGDNVESCFNCNYNFILKRVPSYEETIELKENVAATKKKREEEREELIKSAPHYEYTVARVLDNRNGSTNQEKLQSVLTEYAMEGWKLHSVITNEIGKNISAVSIGGITGGTNATVDEIILIFERMVSKGNLKI</sequence>
<dbReference type="Proteomes" id="UP000822152">
    <property type="component" value="Unassembled WGS sequence"/>
</dbReference>
<organism evidence="1 2">
    <name type="scientific">Blautia wexlerae</name>
    <dbReference type="NCBI Taxonomy" id="418240"/>
    <lineage>
        <taxon>Bacteria</taxon>
        <taxon>Bacillati</taxon>
        <taxon>Bacillota</taxon>
        <taxon>Clostridia</taxon>
        <taxon>Lachnospirales</taxon>
        <taxon>Lachnospiraceae</taxon>
        <taxon>Blautia</taxon>
    </lineage>
</organism>
<gene>
    <name evidence="1" type="ORF">G4952_03280</name>
</gene>
<protein>
    <submittedName>
        <fullName evidence="1">DUF4177 domain-containing protein</fullName>
    </submittedName>
</protein>
<proteinExistence type="predicted"/>
<keyword evidence="2" id="KW-1185">Reference proteome</keyword>
<accession>A0ABX2GKK7</accession>
<evidence type="ECO:0000313" key="2">
    <source>
        <dbReference type="Proteomes" id="UP000822152"/>
    </source>
</evidence>
<dbReference type="RefSeq" id="WP_173742599.1">
    <property type="nucleotide sequence ID" value="NZ_JAAIPF010000004.1"/>
</dbReference>
<comment type="caution">
    <text evidence="1">The sequence shown here is derived from an EMBL/GenBank/DDBJ whole genome shotgun (WGS) entry which is preliminary data.</text>
</comment>